<dbReference type="InterPro" id="IPR010992">
    <property type="entry name" value="IHF-like_DNA-bd_dom_sf"/>
</dbReference>
<dbReference type="GO" id="GO:0030527">
    <property type="term" value="F:structural constituent of chromatin"/>
    <property type="evidence" value="ECO:0007669"/>
    <property type="project" value="InterPro"/>
</dbReference>
<keyword evidence="2 4" id="KW-0238">DNA-binding</keyword>
<dbReference type="Proteomes" id="UP000477083">
    <property type="component" value="Unassembled WGS sequence"/>
</dbReference>
<keyword evidence="5" id="KW-1185">Reference proteome</keyword>
<evidence type="ECO:0000256" key="3">
    <source>
        <dbReference type="SAM" id="MobiDB-lite"/>
    </source>
</evidence>
<dbReference type="SUPFAM" id="SSF47729">
    <property type="entry name" value="IHF-like DNA-binding proteins"/>
    <property type="match status" value="1"/>
</dbReference>
<dbReference type="Gene3D" id="4.10.520.10">
    <property type="entry name" value="IHF-like DNA-binding proteins"/>
    <property type="match status" value="1"/>
</dbReference>
<dbReference type="OrthoDB" id="7873474at2"/>
<dbReference type="EMBL" id="WWNR01000011">
    <property type="protein sequence ID" value="MZQ90718.1"/>
    <property type="molecule type" value="Genomic_DNA"/>
</dbReference>
<dbReference type="InterPro" id="IPR000119">
    <property type="entry name" value="Hist_DNA-bd"/>
</dbReference>
<comment type="caution">
    <text evidence="4">The sequence shown here is derived from an EMBL/GenBank/DDBJ whole genome shotgun (WGS) entry which is preliminary data.</text>
</comment>
<proteinExistence type="inferred from homology"/>
<protein>
    <submittedName>
        <fullName evidence="4">DNA-binding protein</fullName>
    </submittedName>
</protein>
<dbReference type="GO" id="GO:0003677">
    <property type="term" value="F:DNA binding"/>
    <property type="evidence" value="ECO:0007669"/>
    <property type="project" value="UniProtKB-KW"/>
</dbReference>
<accession>A0A6L8VK32</accession>
<dbReference type="AlphaFoldDB" id="A0A6L8VK32"/>
<feature type="region of interest" description="Disordered" evidence="3">
    <location>
        <begin position="53"/>
        <end position="100"/>
    </location>
</feature>
<evidence type="ECO:0000256" key="2">
    <source>
        <dbReference type="ARBA" id="ARBA00023125"/>
    </source>
</evidence>
<comment type="similarity">
    <text evidence="1">Belongs to the bacterial histone-like protein family.</text>
</comment>
<organism evidence="4 5">
    <name type="scientific">Frigidibacter albus</name>
    <dbReference type="NCBI Taxonomy" id="1465486"/>
    <lineage>
        <taxon>Bacteria</taxon>
        <taxon>Pseudomonadati</taxon>
        <taxon>Pseudomonadota</taxon>
        <taxon>Alphaproteobacteria</taxon>
        <taxon>Rhodobacterales</taxon>
        <taxon>Paracoccaceae</taxon>
        <taxon>Frigidibacter</taxon>
    </lineage>
</organism>
<name>A0A6L8VK32_9RHOB</name>
<reference evidence="4 5" key="1">
    <citation type="submission" date="2020-01" db="EMBL/GenBank/DDBJ databases">
        <title>Frigidibacter albus SP32T (=CGMCC 1.13995T).</title>
        <authorList>
            <person name="Liao X."/>
        </authorList>
    </citation>
    <scope>NUCLEOTIDE SEQUENCE [LARGE SCALE GENOMIC DNA]</scope>
    <source>
        <strain evidence="4 5">SP32</strain>
    </source>
</reference>
<evidence type="ECO:0000313" key="4">
    <source>
        <dbReference type="EMBL" id="MZQ90718.1"/>
    </source>
</evidence>
<sequence length="100" mass="10426">MGATRTLRKKELVERVVAASGAKKKIAKDIVEATLQVLGEALAAGEQLVLPPFGNAHKTREKDTPSGGSTMTVRLRRAGAKKPGAEGEETGTEGLADTAE</sequence>
<gene>
    <name evidence="4" type="ORF">GS660_16605</name>
</gene>
<dbReference type="Pfam" id="PF00216">
    <property type="entry name" value="Bac_DNA_binding"/>
    <property type="match status" value="1"/>
</dbReference>
<evidence type="ECO:0000313" key="5">
    <source>
        <dbReference type="Proteomes" id="UP000477083"/>
    </source>
</evidence>
<evidence type="ECO:0000256" key="1">
    <source>
        <dbReference type="ARBA" id="ARBA00010529"/>
    </source>
</evidence>